<dbReference type="PANTHER" id="PTHR43335:SF4">
    <property type="entry name" value="ABC TRANSPORTER, ATP-BINDING PROTEIN"/>
    <property type="match status" value="1"/>
</dbReference>
<dbReference type="SUPFAM" id="SSF52540">
    <property type="entry name" value="P-loop containing nucleoside triphosphate hydrolases"/>
    <property type="match status" value="1"/>
</dbReference>
<keyword evidence="7" id="KW-1185">Reference proteome</keyword>
<evidence type="ECO:0000313" key="6">
    <source>
        <dbReference type="EMBL" id="SFF29879.1"/>
    </source>
</evidence>
<comment type="similarity">
    <text evidence="1">Belongs to the ABC transporter superfamily.</text>
</comment>
<dbReference type="AlphaFoldDB" id="A0A1I2HJJ1"/>
<feature type="domain" description="ABC transporter" evidence="5">
    <location>
        <begin position="4"/>
        <end position="231"/>
    </location>
</feature>
<dbReference type="GO" id="GO:0016887">
    <property type="term" value="F:ATP hydrolysis activity"/>
    <property type="evidence" value="ECO:0007669"/>
    <property type="project" value="InterPro"/>
</dbReference>
<evidence type="ECO:0000256" key="4">
    <source>
        <dbReference type="ARBA" id="ARBA00022840"/>
    </source>
</evidence>
<evidence type="ECO:0000256" key="1">
    <source>
        <dbReference type="ARBA" id="ARBA00005417"/>
    </source>
</evidence>
<name>A0A1I2HJJ1_9BACL</name>
<dbReference type="SMART" id="SM00382">
    <property type="entry name" value="AAA"/>
    <property type="match status" value="1"/>
</dbReference>
<dbReference type="Pfam" id="PF00005">
    <property type="entry name" value="ABC_tran"/>
    <property type="match status" value="1"/>
</dbReference>
<keyword evidence="2" id="KW-0813">Transport</keyword>
<dbReference type="PANTHER" id="PTHR43335">
    <property type="entry name" value="ABC TRANSPORTER, ATP-BINDING PROTEIN"/>
    <property type="match status" value="1"/>
</dbReference>
<gene>
    <name evidence="6" type="ORF">SAMN04487969_1242</name>
</gene>
<sequence>MTILKVDGLTKEYRNHKVVDEISFSLNKGEIFAFLGRNGAGKSTTINMLTGILKPTRGSIEIFDQPYENLNRIKSRMGVLPDNSNYYNDMTALQHMFFFARIKGFGANKKAMLELLEEVGLGEHANKKVGKFSLGMKKKLGIAQALIGTPELLFLDEPTSTLDIESSIIIRDLIIKWASQGTTVFMTSHNLDEVERVCSRIAILHKGKIEKIGSMKELQQSHDEHVRLKIKYQSNTENEFQLWMNEMNQFAEIAAWNNEWVELNIANEGVIPHIVNGAVRYHLDLFRIEVEHTSLETIFVNHENKD</sequence>
<dbReference type="EMBL" id="FONN01000024">
    <property type="protein sequence ID" value="SFF29879.1"/>
    <property type="molecule type" value="Genomic_DNA"/>
</dbReference>
<organism evidence="6 7">
    <name type="scientific">Paenibacillus algorifonticola</name>
    <dbReference type="NCBI Taxonomy" id="684063"/>
    <lineage>
        <taxon>Bacteria</taxon>
        <taxon>Bacillati</taxon>
        <taxon>Bacillota</taxon>
        <taxon>Bacilli</taxon>
        <taxon>Bacillales</taxon>
        <taxon>Paenibacillaceae</taxon>
        <taxon>Paenibacillus</taxon>
    </lineage>
</organism>
<protein>
    <submittedName>
        <fullName evidence="6">ABC-2 type transport system ATP-binding protein</fullName>
    </submittedName>
</protein>
<accession>A0A1I2HJJ1</accession>
<dbReference type="InterPro" id="IPR017871">
    <property type="entry name" value="ABC_transporter-like_CS"/>
</dbReference>
<dbReference type="InterPro" id="IPR003593">
    <property type="entry name" value="AAA+_ATPase"/>
</dbReference>
<dbReference type="GO" id="GO:0005524">
    <property type="term" value="F:ATP binding"/>
    <property type="evidence" value="ECO:0007669"/>
    <property type="project" value="UniProtKB-KW"/>
</dbReference>
<dbReference type="PROSITE" id="PS00211">
    <property type="entry name" value="ABC_TRANSPORTER_1"/>
    <property type="match status" value="1"/>
</dbReference>
<keyword evidence="4 6" id="KW-0067">ATP-binding</keyword>
<evidence type="ECO:0000313" key="7">
    <source>
        <dbReference type="Proteomes" id="UP000183410"/>
    </source>
</evidence>
<dbReference type="InterPro" id="IPR027417">
    <property type="entry name" value="P-loop_NTPase"/>
</dbReference>
<evidence type="ECO:0000256" key="3">
    <source>
        <dbReference type="ARBA" id="ARBA00022741"/>
    </source>
</evidence>
<proteinExistence type="inferred from homology"/>
<evidence type="ECO:0000259" key="5">
    <source>
        <dbReference type="PROSITE" id="PS50893"/>
    </source>
</evidence>
<dbReference type="PROSITE" id="PS50893">
    <property type="entry name" value="ABC_TRANSPORTER_2"/>
    <property type="match status" value="1"/>
</dbReference>
<evidence type="ECO:0000256" key="2">
    <source>
        <dbReference type="ARBA" id="ARBA00022448"/>
    </source>
</evidence>
<dbReference type="RefSeq" id="WP_046228524.1">
    <property type="nucleotide sequence ID" value="NZ_FONN01000024.1"/>
</dbReference>
<dbReference type="Gene3D" id="3.40.50.300">
    <property type="entry name" value="P-loop containing nucleotide triphosphate hydrolases"/>
    <property type="match status" value="1"/>
</dbReference>
<dbReference type="CDD" id="cd03230">
    <property type="entry name" value="ABC_DR_subfamily_A"/>
    <property type="match status" value="1"/>
</dbReference>
<dbReference type="OrthoDB" id="9804819at2"/>
<dbReference type="InterPro" id="IPR003439">
    <property type="entry name" value="ABC_transporter-like_ATP-bd"/>
</dbReference>
<dbReference type="Proteomes" id="UP000183410">
    <property type="component" value="Unassembled WGS sequence"/>
</dbReference>
<keyword evidence="3" id="KW-0547">Nucleotide-binding</keyword>
<reference evidence="7" key="1">
    <citation type="submission" date="2016-10" db="EMBL/GenBank/DDBJ databases">
        <authorList>
            <person name="Varghese N."/>
            <person name="Submissions S."/>
        </authorList>
    </citation>
    <scope>NUCLEOTIDE SEQUENCE [LARGE SCALE GENOMIC DNA]</scope>
    <source>
        <strain evidence="7">CGMCC 1.10223</strain>
    </source>
</reference>